<evidence type="ECO:0000313" key="3">
    <source>
        <dbReference type="Proteomes" id="UP000796761"/>
    </source>
</evidence>
<dbReference type="Proteomes" id="UP000796761">
    <property type="component" value="Unassembled WGS sequence"/>
</dbReference>
<organism evidence="2 3">
    <name type="scientific">Zosterops borbonicus</name>
    <dbReference type="NCBI Taxonomy" id="364589"/>
    <lineage>
        <taxon>Eukaryota</taxon>
        <taxon>Metazoa</taxon>
        <taxon>Chordata</taxon>
        <taxon>Craniata</taxon>
        <taxon>Vertebrata</taxon>
        <taxon>Euteleostomi</taxon>
        <taxon>Archelosauria</taxon>
        <taxon>Archosauria</taxon>
        <taxon>Dinosauria</taxon>
        <taxon>Saurischia</taxon>
        <taxon>Theropoda</taxon>
        <taxon>Coelurosauria</taxon>
        <taxon>Aves</taxon>
        <taxon>Neognathae</taxon>
        <taxon>Neoaves</taxon>
        <taxon>Telluraves</taxon>
        <taxon>Australaves</taxon>
        <taxon>Passeriformes</taxon>
        <taxon>Sylvioidea</taxon>
        <taxon>Zosteropidae</taxon>
        <taxon>Zosterops</taxon>
    </lineage>
</organism>
<reference evidence="2" key="1">
    <citation type="submission" date="2019-04" db="EMBL/GenBank/DDBJ databases">
        <title>Genome assembly of Zosterops borbonicus 15179.</title>
        <authorList>
            <person name="Leroy T."/>
            <person name="Anselmetti Y."/>
            <person name="Tilak M.-K."/>
            <person name="Nabholz B."/>
        </authorList>
    </citation>
    <scope>NUCLEOTIDE SEQUENCE</scope>
    <source>
        <strain evidence="2">HGM_15179</strain>
        <tissue evidence="2">Muscle</tissue>
    </source>
</reference>
<comment type="caution">
    <text evidence="2">The sequence shown here is derived from an EMBL/GenBank/DDBJ whole genome shotgun (WGS) entry which is preliminary data.</text>
</comment>
<feature type="region of interest" description="Disordered" evidence="1">
    <location>
        <begin position="16"/>
        <end position="39"/>
    </location>
</feature>
<protein>
    <submittedName>
        <fullName evidence="2">Uncharacterized protein</fullName>
    </submittedName>
</protein>
<gene>
    <name evidence="2" type="ORF">HGM15179_008612</name>
</gene>
<sequence>MNEFNKANSWSWVTTTPGWNRMVENGSAEKDPGAAGPLTAEHEPACAQVAKKATFLHPDLYQQQCGQQDQGNDCPSVLDTEVDLGKGLEHRSDDKQPRELRLFSLEKKTLEGDLITLYNHLKGTYSQDFSISHTTGYESCPIDASQMERCRMILLFPVIQALLYRVRSHFFDQEIESNPWLKQFFPTRTSSTDSSPNRADL</sequence>
<keyword evidence="3" id="KW-1185">Reference proteome</keyword>
<proteinExistence type="predicted"/>
<name>A0A8K1GHU8_9PASS</name>
<evidence type="ECO:0000313" key="2">
    <source>
        <dbReference type="EMBL" id="TRZ18508.1"/>
    </source>
</evidence>
<evidence type="ECO:0000256" key="1">
    <source>
        <dbReference type="SAM" id="MobiDB-lite"/>
    </source>
</evidence>
<dbReference type="EMBL" id="SWJQ01000221">
    <property type="protein sequence ID" value="TRZ18508.1"/>
    <property type="molecule type" value="Genomic_DNA"/>
</dbReference>
<accession>A0A8K1GHU8</accession>
<dbReference type="AlphaFoldDB" id="A0A8K1GHU8"/>